<dbReference type="EMBL" id="VFPN01000001">
    <property type="protein sequence ID" value="TQM65229.1"/>
    <property type="molecule type" value="Genomic_DNA"/>
</dbReference>
<dbReference type="Proteomes" id="UP000318331">
    <property type="component" value="Unassembled WGS sequence"/>
</dbReference>
<evidence type="ECO:0000313" key="1">
    <source>
        <dbReference type="EMBL" id="TQM65229.1"/>
    </source>
</evidence>
<evidence type="ECO:0000313" key="2">
    <source>
        <dbReference type="Proteomes" id="UP000318331"/>
    </source>
</evidence>
<dbReference type="RefSeq" id="WP_141914849.1">
    <property type="nucleotide sequence ID" value="NZ_BAAAYS010000007.1"/>
</dbReference>
<sequence>MSNDISLFGGGGALTPPAQPLSAAVSRQLRRDLEQVQVGAHVAIAQVAARHQVQQAELASQTALRAAQEHAQSYLTATALSNTAALVSQAKSHAKVTPEAGPFLEAIVTGYVQGTVQRLNKGL</sequence>
<comment type="caution">
    <text evidence="1">The sequence shown here is derived from an EMBL/GenBank/DDBJ whole genome shotgun (WGS) entry which is preliminary data.</text>
</comment>
<protein>
    <submittedName>
        <fullName evidence="1">Uncharacterized protein</fullName>
    </submittedName>
</protein>
<keyword evidence="2" id="KW-1185">Reference proteome</keyword>
<dbReference type="AlphaFoldDB" id="A0A543I3Q9"/>
<accession>A0A543I3Q9</accession>
<gene>
    <name evidence="1" type="ORF">FB466_0019</name>
</gene>
<organism evidence="1 2">
    <name type="scientific">Klugiella xanthotipulae</name>
    <dbReference type="NCBI Taxonomy" id="244735"/>
    <lineage>
        <taxon>Bacteria</taxon>
        <taxon>Bacillati</taxon>
        <taxon>Actinomycetota</taxon>
        <taxon>Actinomycetes</taxon>
        <taxon>Micrococcales</taxon>
        <taxon>Microbacteriaceae</taxon>
        <taxon>Klugiella</taxon>
    </lineage>
</organism>
<reference evidence="1 2" key="1">
    <citation type="submission" date="2019-06" db="EMBL/GenBank/DDBJ databases">
        <title>Sequencing the genomes of 1000 actinobacteria strains.</title>
        <authorList>
            <person name="Klenk H.-P."/>
        </authorList>
    </citation>
    <scope>NUCLEOTIDE SEQUENCE [LARGE SCALE GENOMIC DNA]</scope>
    <source>
        <strain evidence="1 2">DSM 18031</strain>
    </source>
</reference>
<dbReference type="OrthoDB" id="5119243at2"/>
<proteinExistence type="predicted"/>
<name>A0A543I3Q9_9MICO</name>